<proteinExistence type="predicted"/>
<organism evidence="1 2">
    <name type="scientific">Entomophthora muscae</name>
    <dbReference type="NCBI Taxonomy" id="34485"/>
    <lineage>
        <taxon>Eukaryota</taxon>
        <taxon>Fungi</taxon>
        <taxon>Fungi incertae sedis</taxon>
        <taxon>Zoopagomycota</taxon>
        <taxon>Entomophthoromycotina</taxon>
        <taxon>Entomophthoromycetes</taxon>
        <taxon>Entomophthorales</taxon>
        <taxon>Entomophthoraceae</taxon>
        <taxon>Entomophthora</taxon>
    </lineage>
</organism>
<reference evidence="1" key="1">
    <citation type="submission" date="2022-04" db="EMBL/GenBank/DDBJ databases">
        <title>Genome of the entomopathogenic fungus Entomophthora muscae.</title>
        <authorList>
            <person name="Elya C."/>
            <person name="Lovett B.R."/>
            <person name="Lee E."/>
            <person name="Macias A.M."/>
            <person name="Hajek A.E."/>
            <person name="De Bivort B.L."/>
            <person name="Kasson M.T."/>
            <person name="De Fine Licht H.H."/>
            <person name="Stajich J.E."/>
        </authorList>
    </citation>
    <scope>NUCLEOTIDE SEQUENCE</scope>
    <source>
        <strain evidence="1">Berkeley</strain>
    </source>
</reference>
<name>A0ACC2S9M8_9FUNG</name>
<evidence type="ECO:0000313" key="1">
    <source>
        <dbReference type="EMBL" id="KAJ9059005.1"/>
    </source>
</evidence>
<evidence type="ECO:0000313" key="2">
    <source>
        <dbReference type="Proteomes" id="UP001165960"/>
    </source>
</evidence>
<protein>
    <submittedName>
        <fullName evidence="1">Uncharacterized protein</fullName>
    </submittedName>
</protein>
<gene>
    <name evidence="1" type="ORF">DSO57_1006778</name>
</gene>
<keyword evidence="2" id="KW-1185">Reference proteome</keyword>
<sequence length="281" mass="31595">MDPDASPERYLPGKEEVNKDLIHQVLAVNAVTRRQAIQPKALLLREAIETVTLPYAEQLSHSSSEVTHEIQVSIILDTLKALKPKPNSALEAFFAQFKGLDVHKVKKILSPDYGDQHDCTYIKLVVHKLRVRTILDPGAPGKIVSTRMVKKLKLAPDLDYKEEVVTYGPNKTKALGAYSFLLLHFCKLLATAPAIVLQITSYNILIGTSFMATYETIIKHKDSNFIILGHSVPMFYHGDGLKDLPTRKIHYINMEYADSDLPVAYNLHQRKLKTIPLATKE</sequence>
<dbReference type="EMBL" id="QTSX02005699">
    <property type="protein sequence ID" value="KAJ9059005.1"/>
    <property type="molecule type" value="Genomic_DNA"/>
</dbReference>
<accession>A0ACC2S9M8</accession>
<dbReference type="Proteomes" id="UP001165960">
    <property type="component" value="Unassembled WGS sequence"/>
</dbReference>
<comment type="caution">
    <text evidence="1">The sequence shown here is derived from an EMBL/GenBank/DDBJ whole genome shotgun (WGS) entry which is preliminary data.</text>
</comment>